<keyword evidence="1" id="KW-0614">Plasmid</keyword>
<dbReference type="RefSeq" id="WP_012477122.1">
    <property type="nucleotide sequence ID" value="NC_010853.1"/>
</dbReference>
<accession>A0FJY0</accession>
<dbReference type="EMBL" id="EF015591">
    <property type="protein sequence ID" value="ABJ99985.1"/>
    <property type="molecule type" value="Genomic_DNA"/>
</dbReference>
<proteinExistence type="predicted"/>
<sequence length="68" mass="8196">MDLKEINERYEKIILSNTPQDEKDKQLAGLMSEMETDFNIPMLRRPEWERENRSVIALYRKIANSRKL</sequence>
<protein>
    <submittedName>
        <fullName evidence="1">Uncharacterized protein</fullName>
    </submittedName>
</protein>
<name>A0FJY0_HEYCO</name>
<dbReference type="AlphaFoldDB" id="A0FJY0"/>
<organism evidence="1">
    <name type="scientific">Heyndrickxia coagulans</name>
    <name type="common">Weizmannia coagulans</name>
    <dbReference type="NCBI Taxonomy" id="1398"/>
    <lineage>
        <taxon>Bacteria</taxon>
        <taxon>Bacillati</taxon>
        <taxon>Bacillota</taxon>
        <taxon>Bacilli</taxon>
        <taxon>Bacillales</taxon>
        <taxon>Bacillaceae</taxon>
        <taxon>Heyndrickxia</taxon>
    </lineage>
</organism>
<reference evidence="1" key="1">
    <citation type="journal article" date="2007" name="Plasmid">
        <title>Development of plasmid vector and electroporation condition for gene transfer in sporogenic lactic acid bacterium, Bacillus coagulans.</title>
        <authorList>
            <person name="Rhee M.S."/>
            <person name="Kim J.W."/>
            <person name="Qian Y."/>
            <person name="Ingram L.O."/>
            <person name="Shanmugam K.T."/>
        </authorList>
    </citation>
    <scope>NUCLEOTIDE SEQUENCE</scope>
    <source>
        <strain evidence="1">P4-102B</strain>
        <plasmid evidence="1">pMSR0</plasmid>
    </source>
</reference>
<geneLocation type="plasmid" evidence="1">
    <name>pMSR0</name>
</geneLocation>
<evidence type="ECO:0000313" key="1">
    <source>
        <dbReference type="EMBL" id="ABJ99985.1"/>
    </source>
</evidence>